<dbReference type="AlphaFoldDB" id="A0A8T1E5K6"/>
<sequence>MDRGRLAAPSSNESRPDDHLAQLRGPPPSKPAWFSEERSQIRVNRSHNMGKSIFVGRKTLLHHKSCDGSAVHR</sequence>
<name>A0A8T1E5K6_9STRA</name>
<protein>
    <submittedName>
        <fullName evidence="2">Uncharacterized protein</fullName>
    </submittedName>
</protein>
<evidence type="ECO:0000313" key="3">
    <source>
        <dbReference type="Proteomes" id="UP000736787"/>
    </source>
</evidence>
<proteinExistence type="predicted"/>
<organism evidence="2 3">
    <name type="scientific">Phytophthora cactorum</name>
    <dbReference type="NCBI Taxonomy" id="29920"/>
    <lineage>
        <taxon>Eukaryota</taxon>
        <taxon>Sar</taxon>
        <taxon>Stramenopiles</taxon>
        <taxon>Oomycota</taxon>
        <taxon>Peronosporomycetes</taxon>
        <taxon>Peronosporales</taxon>
        <taxon>Peronosporaceae</taxon>
        <taxon>Phytophthora</taxon>
    </lineage>
</organism>
<comment type="caution">
    <text evidence="2">The sequence shown here is derived from an EMBL/GenBank/DDBJ whole genome shotgun (WGS) entry which is preliminary data.</text>
</comment>
<evidence type="ECO:0000313" key="2">
    <source>
        <dbReference type="EMBL" id="KAG2947501.1"/>
    </source>
</evidence>
<dbReference type="EMBL" id="RCMK01000131">
    <property type="protein sequence ID" value="KAG2947501.1"/>
    <property type="molecule type" value="Genomic_DNA"/>
</dbReference>
<gene>
    <name evidence="2" type="ORF">PC117_g6777</name>
</gene>
<accession>A0A8T1E5K6</accession>
<feature type="region of interest" description="Disordered" evidence="1">
    <location>
        <begin position="1"/>
        <end position="36"/>
    </location>
</feature>
<evidence type="ECO:0000256" key="1">
    <source>
        <dbReference type="SAM" id="MobiDB-lite"/>
    </source>
</evidence>
<dbReference type="Proteomes" id="UP000736787">
    <property type="component" value="Unassembled WGS sequence"/>
</dbReference>
<reference evidence="2" key="1">
    <citation type="submission" date="2018-10" db="EMBL/GenBank/DDBJ databases">
        <title>Effector identification in a new, highly contiguous assembly of the strawberry crown rot pathogen Phytophthora cactorum.</title>
        <authorList>
            <person name="Armitage A.D."/>
            <person name="Nellist C.F."/>
            <person name="Bates H."/>
            <person name="Vickerstaff R.J."/>
            <person name="Harrison R.J."/>
        </authorList>
    </citation>
    <scope>NUCLEOTIDE SEQUENCE</scope>
    <source>
        <strain evidence="2">4040</strain>
    </source>
</reference>